<gene>
    <name evidence="3" type="ORF">SPIL2461_LOCUS3542</name>
</gene>
<dbReference type="AlphaFoldDB" id="A0A812KQV0"/>
<proteinExistence type="predicted"/>
<evidence type="ECO:0000256" key="1">
    <source>
        <dbReference type="SAM" id="MobiDB-lite"/>
    </source>
</evidence>
<name>A0A812KQV0_SYMPI</name>
<feature type="region of interest" description="Disordered" evidence="1">
    <location>
        <begin position="366"/>
        <end position="385"/>
    </location>
</feature>
<keyword evidence="2" id="KW-0812">Transmembrane</keyword>
<sequence>DEDFELPVYQPGILLCMLCIILWSLCVYKEFRQIWLQLEAVARIPKSRKTIFRDNCFVCMSWFRFCLLLITYIARVVIASSLLVGGILWLARTTSIEELMLNAVALNAVLDVDEFLFAGMTPIRIQHAIQNQKPMRVKYGRRRSQCESSMHFAALLALVLTCYFVLPGPLSEIMLAVKTEMCGGIQTFVVAYNSDTQITIGLATNPSRDSGELSVIESAVQTHKDLGNSRLLRLVCGETCGCVDPFSIAWFKVEGSGCSSACLELGQASLQNRSCEDSPVDDSWRAFWDLYPAAMSTFFGNDVDDTQVFQDINRTLTALKQIGCPALSQFPSDFLTGAVWCDGKPGLLRPLTSVCPQACGCENPSPQPSAYCPQSCSAGNRQPPP</sequence>
<feature type="transmembrane region" description="Helical" evidence="2">
    <location>
        <begin position="6"/>
        <end position="28"/>
    </location>
</feature>
<evidence type="ECO:0000256" key="2">
    <source>
        <dbReference type="SAM" id="Phobius"/>
    </source>
</evidence>
<organism evidence="3 4">
    <name type="scientific">Symbiodinium pilosum</name>
    <name type="common">Dinoflagellate</name>
    <dbReference type="NCBI Taxonomy" id="2952"/>
    <lineage>
        <taxon>Eukaryota</taxon>
        <taxon>Sar</taxon>
        <taxon>Alveolata</taxon>
        <taxon>Dinophyceae</taxon>
        <taxon>Suessiales</taxon>
        <taxon>Symbiodiniaceae</taxon>
        <taxon>Symbiodinium</taxon>
    </lineage>
</organism>
<reference evidence="3" key="1">
    <citation type="submission" date="2021-02" db="EMBL/GenBank/DDBJ databases">
        <authorList>
            <person name="Dougan E. K."/>
            <person name="Rhodes N."/>
            <person name="Thang M."/>
            <person name="Chan C."/>
        </authorList>
    </citation>
    <scope>NUCLEOTIDE SEQUENCE</scope>
</reference>
<evidence type="ECO:0000313" key="4">
    <source>
        <dbReference type="Proteomes" id="UP000649617"/>
    </source>
</evidence>
<keyword evidence="2" id="KW-0472">Membrane</keyword>
<accession>A0A812KQV0</accession>
<feature type="compositionally biased region" description="Polar residues" evidence="1">
    <location>
        <begin position="372"/>
        <end position="385"/>
    </location>
</feature>
<dbReference type="Proteomes" id="UP000649617">
    <property type="component" value="Unassembled WGS sequence"/>
</dbReference>
<feature type="non-terminal residue" evidence="3">
    <location>
        <position position="385"/>
    </location>
</feature>
<protein>
    <submittedName>
        <fullName evidence="3">Uncharacterized protein</fullName>
    </submittedName>
</protein>
<evidence type="ECO:0000313" key="3">
    <source>
        <dbReference type="EMBL" id="CAE7231422.1"/>
    </source>
</evidence>
<comment type="caution">
    <text evidence="3">The sequence shown here is derived from an EMBL/GenBank/DDBJ whole genome shotgun (WGS) entry which is preliminary data.</text>
</comment>
<dbReference type="EMBL" id="CAJNIZ010004320">
    <property type="protein sequence ID" value="CAE7231422.1"/>
    <property type="molecule type" value="Genomic_DNA"/>
</dbReference>
<dbReference type="OrthoDB" id="415830at2759"/>
<keyword evidence="2" id="KW-1133">Transmembrane helix</keyword>
<keyword evidence="4" id="KW-1185">Reference proteome</keyword>
<feature type="transmembrane region" description="Helical" evidence="2">
    <location>
        <begin position="62"/>
        <end position="91"/>
    </location>
</feature>